<comment type="subcellular location">
    <subcellularLocation>
        <location evidence="1">Cell membrane</location>
        <topology evidence="1">Multi-pass membrane protein</topology>
    </subcellularLocation>
</comment>
<evidence type="ECO:0000256" key="4">
    <source>
        <dbReference type="ARBA" id="ARBA00022989"/>
    </source>
</evidence>
<comment type="similarity">
    <text evidence="7">Belongs to the G-protein coupled receptor 1 family.</text>
</comment>
<proteinExistence type="inferred from homology"/>
<dbReference type="PRINTS" id="PR00237">
    <property type="entry name" value="GPCRRHODOPSN"/>
</dbReference>
<feature type="transmembrane region" description="Helical" evidence="8">
    <location>
        <begin position="221"/>
        <end position="245"/>
    </location>
</feature>
<organism evidence="10 11">
    <name type="scientific">Mytilus coruscus</name>
    <name type="common">Sea mussel</name>
    <dbReference type="NCBI Taxonomy" id="42192"/>
    <lineage>
        <taxon>Eukaryota</taxon>
        <taxon>Metazoa</taxon>
        <taxon>Spiralia</taxon>
        <taxon>Lophotrochozoa</taxon>
        <taxon>Mollusca</taxon>
        <taxon>Bivalvia</taxon>
        <taxon>Autobranchia</taxon>
        <taxon>Pteriomorphia</taxon>
        <taxon>Mytilida</taxon>
        <taxon>Mytiloidea</taxon>
        <taxon>Mytilidae</taxon>
        <taxon>Mytilinae</taxon>
        <taxon>Mytilus</taxon>
    </lineage>
</organism>
<dbReference type="GO" id="GO:0042277">
    <property type="term" value="F:peptide binding"/>
    <property type="evidence" value="ECO:0007669"/>
    <property type="project" value="TreeGrafter"/>
</dbReference>
<dbReference type="PANTHER" id="PTHR24241:SF117">
    <property type="entry name" value="G-PROTEIN COUPLED RECEPTORS FAMILY 1 PROFILE DOMAIN-CONTAINING PROTEIN"/>
    <property type="match status" value="1"/>
</dbReference>
<feature type="transmembrane region" description="Helical" evidence="8">
    <location>
        <begin position="167"/>
        <end position="187"/>
    </location>
</feature>
<feature type="transmembrane region" description="Helical" evidence="8">
    <location>
        <begin position="122"/>
        <end position="146"/>
    </location>
</feature>
<keyword evidence="3 7" id="KW-0812">Transmembrane</keyword>
<feature type="transmembrane region" description="Helical" evidence="8">
    <location>
        <begin position="85"/>
        <end position="110"/>
    </location>
</feature>
<feature type="transmembrane region" description="Helical" evidence="8">
    <location>
        <begin position="49"/>
        <end position="73"/>
    </location>
</feature>
<sequence length="428" mass="48214">MNYNSSYDFHGGSWNCHPINGVTVSLTECKNRIHMVDNKIWTPDVIQRVVSLIVIMIVTIIGNTAIIFVLSCTRYRKKNSRVNMFIINLAVGDLTVCFVTMTTEILFVAFGEWVLGNAACKILTYLQIVTLASTTFILTSMSIDRYCTLCRPFQFHQPSSALRAKRMCLTSWLLAFIFASPQLLIFVQTKEQVFDNGHVQYGCKSQGYTAPWQRKVYFTFLTSYILIIPVIIMSYCYISVVLCVWRQGKPFKNQSGKFCQNASAKNTISTAKVKTIKMTLAIIITFIACWTPYFVTTLIKIYSDYTFKIPSSVMVFAETAALLQSAFNPILYGCFNIKVKHIMTDHCCPGKIYKVKTGRAYNVGASGTIVVTGKINYYLRHDSKEGSSSGGSSRGYVFKENDEKCFKLKVRFISKGSINQDSSEAGLN</sequence>
<dbReference type="AlphaFoldDB" id="A0A6J8DP57"/>
<dbReference type="PROSITE" id="PS00237">
    <property type="entry name" value="G_PROTEIN_RECEP_F1_1"/>
    <property type="match status" value="1"/>
</dbReference>
<dbReference type="GO" id="GO:0004930">
    <property type="term" value="F:G protein-coupled receptor activity"/>
    <property type="evidence" value="ECO:0007669"/>
    <property type="project" value="UniProtKB-KW"/>
</dbReference>
<gene>
    <name evidence="10" type="ORF">MCOR_42069</name>
</gene>
<keyword evidence="2" id="KW-1003">Cell membrane</keyword>
<evidence type="ECO:0000313" key="11">
    <source>
        <dbReference type="Proteomes" id="UP000507470"/>
    </source>
</evidence>
<feature type="domain" description="G-protein coupled receptors family 1 profile" evidence="9">
    <location>
        <begin position="62"/>
        <end position="332"/>
    </location>
</feature>
<keyword evidence="6 7" id="KW-0675">Receptor</keyword>
<evidence type="ECO:0000313" key="10">
    <source>
        <dbReference type="EMBL" id="CAC5408700.1"/>
    </source>
</evidence>
<accession>A0A6J8DP57</accession>
<keyword evidence="7" id="KW-0297">G-protein coupled receptor</keyword>
<evidence type="ECO:0000259" key="9">
    <source>
        <dbReference type="PROSITE" id="PS50262"/>
    </source>
</evidence>
<dbReference type="OrthoDB" id="5987909at2759"/>
<keyword evidence="4 8" id="KW-1133">Transmembrane helix</keyword>
<reference evidence="10 11" key="1">
    <citation type="submission" date="2020-06" db="EMBL/GenBank/DDBJ databases">
        <authorList>
            <person name="Li R."/>
            <person name="Bekaert M."/>
        </authorList>
    </citation>
    <scope>NUCLEOTIDE SEQUENCE [LARGE SCALE GENOMIC DNA]</scope>
    <source>
        <strain evidence="11">wild</strain>
    </source>
</reference>
<dbReference type="EMBL" id="CACVKT020007594">
    <property type="protein sequence ID" value="CAC5408700.1"/>
    <property type="molecule type" value="Genomic_DNA"/>
</dbReference>
<evidence type="ECO:0000256" key="6">
    <source>
        <dbReference type="ARBA" id="ARBA00023170"/>
    </source>
</evidence>
<keyword evidence="7" id="KW-0807">Transducer</keyword>
<evidence type="ECO:0000256" key="2">
    <source>
        <dbReference type="ARBA" id="ARBA00022475"/>
    </source>
</evidence>
<dbReference type="Pfam" id="PF00001">
    <property type="entry name" value="7tm_1"/>
    <property type="match status" value="1"/>
</dbReference>
<dbReference type="PROSITE" id="PS50262">
    <property type="entry name" value="G_PROTEIN_RECEP_F1_2"/>
    <property type="match status" value="1"/>
</dbReference>
<dbReference type="InterPro" id="IPR017452">
    <property type="entry name" value="GPCR_Rhodpsn_7TM"/>
</dbReference>
<dbReference type="InterPro" id="IPR000276">
    <property type="entry name" value="GPCR_Rhodpsn"/>
</dbReference>
<dbReference type="GO" id="GO:0032870">
    <property type="term" value="P:cellular response to hormone stimulus"/>
    <property type="evidence" value="ECO:0007669"/>
    <property type="project" value="TreeGrafter"/>
</dbReference>
<evidence type="ECO:0000256" key="8">
    <source>
        <dbReference type="SAM" id="Phobius"/>
    </source>
</evidence>
<keyword evidence="11" id="KW-1185">Reference proteome</keyword>
<dbReference type="PANTHER" id="PTHR24241">
    <property type="entry name" value="NEUROPEPTIDE RECEPTOR-RELATED G-PROTEIN COUPLED RECEPTOR"/>
    <property type="match status" value="1"/>
</dbReference>
<evidence type="ECO:0000256" key="5">
    <source>
        <dbReference type="ARBA" id="ARBA00023136"/>
    </source>
</evidence>
<evidence type="ECO:0000256" key="1">
    <source>
        <dbReference type="ARBA" id="ARBA00004651"/>
    </source>
</evidence>
<name>A0A6J8DP57_MYTCO</name>
<feature type="transmembrane region" description="Helical" evidence="8">
    <location>
        <begin position="314"/>
        <end position="335"/>
    </location>
</feature>
<dbReference type="SUPFAM" id="SSF81321">
    <property type="entry name" value="Family A G protein-coupled receptor-like"/>
    <property type="match status" value="1"/>
</dbReference>
<dbReference type="GO" id="GO:0005886">
    <property type="term" value="C:plasma membrane"/>
    <property type="evidence" value="ECO:0007669"/>
    <property type="project" value="UniProtKB-SubCell"/>
</dbReference>
<protein>
    <submittedName>
        <fullName evidence="10">NPSR1</fullName>
    </submittedName>
</protein>
<evidence type="ECO:0000256" key="7">
    <source>
        <dbReference type="RuleBase" id="RU000688"/>
    </source>
</evidence>
<dbReference type="Proteomes" id="UP000507470">
    <property type="component" value="Unassembled WGS sequence"/>
</dbReference>
<dbReference type="Gene3D" id="1.20.1070.10">
    <property type="entry name" value="Rhodopsin 7-helix transmembrane proteins"/>
    <property type="match status" value="1"/>
</dbReference>
<keyword evidence="5 8" id="KW-0472">Membrane</keyword>
<evidence type="ECO:0000256" key="3">
    <source>
        <dbReference type="ARBA" id="ARBA00022692"/>
    </source>
</evidence>
<feature type="transmembrane region" description="Helical" evidence="8">
    <location>
        <begin position="280"/>
        <end position="302"/>
    </location>
</feature>